<accession>A0ABY0BH43</accession>
<reference evidence="1 2" key="1">
    <citation type="submission" date="2018-12" db="EMBL/GenBank/DDBJ databases">
        <title>Persistence of Moraxella catarrhalis in Chronic Obstructive Pulmonary Disease and Regulation of the Hag/MID Adhesin.</title>
        <authorList>
            <person name="Murphy T."/>
            <person name="Zhao X."/>
            <person name="Vyas G."/>
            <person name="Aluvathingal J."/>
            <person name="Nadendla S."/>
            <person name="Tallon L."/>
            <person name="Tettelin H."/>
        </authorList>
    </citation>
    <scope>NUCLEOTIDE SEQUENCE [LARGE SCALE GENOMIC DNA]</scope>
    <source>
        <strain evidence="1 2">173P27B1</strain>
    </source>
</reference>
<protein>
    <submittedName>
        <fullName evidence="1">Uncharacterized protein</fullName>
    </submittedName>
</protein>
<keyword evidence="2" id="KW-1185">Reference proteome</keyword>
<name>A0ABY0BH43_MORCA</name>
<comment type="caution">
    <text evidence="1">The sequence shown here is derived from an EMBL/GenBank/DDBJ whole genome shotgun (WGS) entry which is preliminary data.</text>
</comment>
<dbReference type="Proteomes" id="UP000268436">
    <property type="component" value="Unassembled WGS sequence"/>
</dbReference>
<gene>
    <name evidence="1" type="ORF">EJK54_0511</name>
</gene>
<evidence type="ECO:0000313" key="1">
    <source>
        <dbReference type="EMBL" id="RUO11847.1"/>
    </source>
</evidence>
<organism evidence="1 2">
    <name type="scientific">Moraxella catarrhalis</name>
    <name type="common">Branhamella catarrhalis</name>
    <dbReference type="NCBI Taxonomy" id="480"/>
    <lineage>
        <taxon>Bacteria</taxon>
        <taxon>Pseudomonadati</taxon>
        <taxon>Pseudomonadota</taxon>
        <taxon>Gammaproteobacteria</taxon>
        <taxon>Moraxellales</taxon>
        <taxon>Moraxellaceae</taxon>
        <taxon>Moraxella</taxon>
    </lineage>
</organism>
<dbReference type="EMBL" id="RYER01000027">
    <property type="protein sequence ID" value="RUO11847.1"/>
    <property type="molecule type" value="Genomic_DNA"/>
</dbReference>
<proteinExistence type="predicted"/>
<sequence length="38" mass="4653">MVYRLIDSHINHTNDIGIYQIDTCQKYHIESRVWVLFM</sequence>
<evidence type="ECO:0000313" key="2">
    <source>
        <dbReference type="Proteomes" id="UP000268436"/>
    </source>
</evidence>